<dbReference type="AlphaFoldDB" id="A0A974WDM1"/>
<accession>A0A974WDM1</accession>
<dbReference type="RefSeq" id="WP_205720678.1">
    <property type="nucleotide sequence ID" value="NZ_CP070608.1"/>
</dbReference>
<sequence>MWLLTYRNWRYNILILFLLLSSFKISAQEIKTSYADSTSYYSFHNDYWINLHHFLYQKARGSQLNKLQEDGLEFLDIGESRIYKSLNKKDQHKLDLAIKYYTEHLIEKDLLRDLGDIRVWLQNQKNTILIRDTLFSEEYTSILNSASEVYSKTYWPIHKEHNQRVLQKHLEVIRSMESPVIPKMEKISLNKWPMNEKVRVDLTVYANYAGAYTPSRPKMNIFISTIDPRSLSLGFVETIFHEGSHLLFNYGGPWRGGITEVFESEKPQIDYPIHLWHASLFYLCGKICQEEFIKRGFDNYTITMIERNIFNQYHFDDFFFTLNAYYDDKITFSETIADLLKSIAELKKN</sequence>
<name>A0A974WDM1_9BACT</name>
<dbReference type="EMBL" id="CP070608">
    <property type="protein sequence ID" value="QSE96164.1"/>
    <property type="molecule type" value="Genomic_DNA"/>
</dbReference>
<evidence type="ECO:0000313" key="2">
    <source>
        <dbReference type="Proteomes" id="UP000662783"/>
    </source>
</evidence>
<proteinExistence type="predicted"/>
<reference evidence="1" key="1">
    <citation type="submission" date="2021-02" db="EMBL/GenBank/DDBJ databases">
        <title>Fulvivirga sp. S481 isolated from sea water.</title>
        <authorList>
            <person name="Bae S.S."/>
            <person name="Baek K."/>
        </authorList>
    </citation>
    <scope>NUCLEOTIDE SEQUENCE</scope>
    <source>
        <strain evidence="1">S481</strain>
    </source>
</reference>
<dbReference type="KEGG" id="fuv:JR347_11125"/>
<organism evidence="1 2">
    <name type="scientific">Fulvivirga lutea</name>
    <dbReference type="NCBI Taxonomy" id="2810512"/>
    <lineage>
        <taxon>Bacteria</taxon>
        <taxon>Pseudomonadati</taxon>
        <taxon>Bacteroidota</taxon>
        <taxon>Cytophagia</taxon>
        <taxon>Cytophagales</taxon>
        <taxon>Fulvivirgaceae</taxon>
        <taxon>Fulvivirga</taxon>
    </lineage>
</organism>
<keyword evidence="2" id="KW-1185">Reference proteome</keyword>
<dbReference type="Proteomes" id="UP000662783">
    <property type="component" value="Chromosome"/>
</dbReference>
<gene>
    <name evidence="1" type="ORF">JR347_11125</name>
</gene>
<evidence type="ECO:0000313" key="1">
    <source>
        <dbReference type="EMBL" id="QSE96164.1"/>
    </source>
</evidence>
<protein>
    <submittedName>
        <fullName evidence="1">Uncharacterized protein</fullName>
    </submittedName>
</protein>